<dbReference type="EMBL" id="BX284605">
    <property type="protein sequence ID" value="CCD64870.1"/>
    <property type="molecule type" value="Genomic_DNA"/>
</dbReference>
<evidence type="ECO:0000313" key="14">
    <source>
        <dbReference type="Proteomes" id="UP000001940"/>
    </source>
</evidence>
<dbReference type="InterPro" id="IPR000536">
    <property type="entry name" value="Nucl_hrmn_rcpt_lig-bd"/>
</dbReference>
<evidence type="ECO:0000256" key="2">
    <source>
        <dbReference type="ARBA" id="ARBA00005993"/>
    </source>
</evidence>
<keyword evidence="8" id="KW-0804">Transcription</keyword>
<evidence type="ECO:0000256" key="9">
    <source>
        <dbReference type="ARBA" id="ARBA00023170"/>
    </source>
</evidence>
<dbReference type="RefSeq" id="NP_504067.1">
    <property type="nucleotide sequence ID" value="NM_071666.1"/>
</dbReference>
<dbReference type="WormBase" id="C17E7.5">
    <property type="protein sequence ID" value="CE08265"/>
    <property type="gene ID" value="WBGene00015900"/>
    <property type="gene designation" value="nhr-157"/>
</dbReference>
<dbReference type="PhylomeDB" id="O16388"/>
<dbReference type="Bgee" id="WBGene00015900">
    <property type="expression patterns" value="Expressed in larva"/>
</dbReference>
<dbReference type="GO" id="GO:0005634">
    <property type="term" value="C:nucleus"/>
    <property type="evidence" value="ECO:0007669"/>
    <property type="project" value="UniProtKB-SubCell"/>
</dbReference>
<evidence type="ECO:0000256" key="6">
    <source>
        <dbReference type="ARBA" id="ARBA00023015"/>
    </source>
</evidence>
<evidence type="ECO:0000313" key="15">
    <source>
        <dbReference type="WormBase" id="C17E7.5"/>
    </source>
</evidence>
<dbReference type="InterPro" id="IPR049636">
    <property type="entry name" value="HNF4-like_DBD"/>
</dbReference>
<dbReference type="SMART" id="SM00399">
    <property type="entry name" value="ZnF_C4"/>
    <property type="match status" value="1"/>
</dbReference>
<dbReference type="KEGG" id="cel:CELE_C17E7.5"/>
<protein>
    <submittedName>
        <fullName evidence="13">Nuclear Hormone Receptor family</fullName>
    </submittedName>
</protein>
<dbReference type="Pfam" id="PF00104">
    <property type="entry name" value="Hormone_recep"/>
    <property type="match status" value="1"/>
</dbReference>
<keyword evidence="10" id="KW-0539">Nucleus</keyword>
<name>O16388_CAEEL</name>
<accession>O16388</accession>
<dbReference type="InterPro" id="IPR013088">
    <property type="entry name" value="Znf_NHR/GATA"/>
</dbReference>
<dbReference type="CTD" id="182730"/>
<dbReference type="Pfam" id="PF00105">
    <property type="entry name" value="zf-C4"/>
    <property type="match status" value="1"/>
</dbReference>
<dbReference type="PIR" id="T31820">
    <property type="entry name" value="T31820"/>
</dbReference>
<dbReference type="PRINTS" id="PR00047">
    <property type="entry name" value="STROIDFINGER"/>
</dbReference>
<evidence type="ECO:0000256" key="7">
    <source>
        <dbReference type="ARBA" id="ARBA00023125"/>
    </source>
</evidence>
<evidence type="ECO:0000256" key="8">
    <source>
        <dbReference type="ARBA" id="ARBA00023163"/>
    </source>
</evidence>
<dbReference type="InterPro" id="IPR035500">
    <property type="entry name" value="NHR-like_dom_sf"/>
</dbReference>
<dbReference type="GO" id="GO:0008270">
    <property type="term" value="F:zinc ion binding"/>
    <property type="evidence" value="ECO:0007669"/>
    <property type="project" value="UniProtKB-KW"/>
</dbReference>
<dbReference type="PROSITE" id="PS51843">
    <property type="entry name" value="NR_LBD"/>
    <property type="match status" value="1"/>
</dbReference>
<gene>
    <name evidence="13 15" type="primary">nhr-157</name>
    <name evidence="15" type="ORF">C17E7.5</name>
    <name evidence="13" type="ORF">CELE_C17E7.5</name>
</gene>
<comment type="subcellular location">
    <subcellularLocation>
        <location evidence="1">Nucleus</location>
    </subcellularLocation>
</comment>
<dbReference type="SMART" id="SM00430">
    <property type="entry name" value="HOLI"/>
    <property type="match status" value="1"/>
</dbReference>
<proteinExistence type="inferred from homology"/>
<keyword evidence="9 13" id="KW-0675">Receptor</keyword>
<evidence type="ECO:0000256" key="5">
    <source>
        <dbReference type="ARBA" id="ARBA00022833"/>
    </source>
</evidence>
<dbReference type="Gene3D" id="3.30.50.10">
    <property type="entry name" value="Erythroid Transcription Factor GATA-1, subunit A"/>
    <property type="match status" value="1"/>
</dbReference>
<sequence>MCISPTHFFHNMSVFDTPSPSNSSLESSPFSQDLQQKKCAICFRPAFSNNYGVLTCDACKMFYRRIVILNREYKCKYGGGCAHVAKSTVVKCKGCRYQQCLEAGMTFQPSFAELTNEKDFDAATTVATLRFLDSRRSNAMKTQFTDEDFSLLEVLEKRRMKMKARRSEITNHEWSFFGIYTSIEFLMSLDFMSSLNLNIQDKKILLKHYCVKASLFASAMRAMKEQRNTLMTVDGKEIYPDAILRLKQISPQFLQRIRSLLVMKLIELKITDEEFALVNAIFFCNAALPLSEDGQKTVVTQQKAYSSALLQFCNVESSRNGPTRFTNLLSLLHVINKNFEDVKAMTMLFRIFVKDVSYRKIVTDVI</sequence>
<dbReference type="HOGENOM" id="CLU_007368_3_0_1"/>
<evidence type="ECO:0000259" key="12">
    <source>
        <dbReference type="PROSITE" id="PS51843"/>
    </source>
</evidence>
<dbReference type="OrthoDB" id="5845702at2759"/>
<comment type="similarity">
    <text evidence="2">Belongs to the nuclear hormone receptor family.</text>
</comment>
<dbReference type="SMR" id="O16388"/>
<dbReference type="GO" id="GO:0003700">
    <property type="term" value="F:DNA-binding transcription factor activity"/>
    <property type="evidence" value="ECO:0007669"/>
    <property type="project" value="InterPro"/>
</dbReference>
<dbReference type="OMA" id="TSIEFLM"/>
<keyword evidence="7" id="KW-0238">DNA-binding</keyword>
<feature type="domain" description="NR LBD" evidence="12">
    <location>
        <begin position="144"/>
        <end position="366"/>
    </location>
</feature>
<dbReference type="InterPro" id="IPR001628">
    <property type="entry name" value="Znf_hrmn_rcpt"/>
</dbReference>
<dbReference type="AGR" id="WB:WBGene00015900"/>
<dbReference type="Gene3D" id="1.10.565.10">
    <property type="entry name" value="Retinoid X Receptor"/>
    <property type="match status" value="1"/>
</dbReference>
<reference evidence="13 14" key="1">
    <citation type="journal article" date="1998" name="Science">
        <title>Genome sequence of the nematode C. elegans: a platform for investigating biology.</title>
        <authorList>
            <consortium name="The C. elegans sequencing consortium"/>
            <person name="Sulson J.E."/>
            <person name="Waterston R."/>
        </authorList>
    </citation>
    <scope>NUCLEOTIDE SEQUENCE [LARGE SCALE GENOMIC DNA]</scope>
    <source>
        <strain evidence="13 14">Bristol N2</strain>
    </source>
</reference>
<dbReference type="SUPFAM" id="SSF57716">
    <property type="entry name" value="Glucocorticoid receptor-like (DNA-binding domain)"/>
    <property type="match status" value="1"/>
</dbReference>
<dbReference type="FunCoup" id="O16388">
    <property type="interactions" value="7"/>
</dbReference>
<dbReference type="STRING" id="6239.C17E7.5.1"/>
<dbReference type="GO" id="GO:0000978">
    <property type="term" value="F:RNA polymerase II cis-regulatory region sequence-specific DNA binding"/>
    <property type="evidence" value="ECO:0007669"/>
    <property type="project" value="InterPro"/>
</dbReference>
<evidence type="ECO:0000256" key="4">
    <source>
        <dbReference type="ARBA" id="ARBA00022771"/>
    </source>
</evidence>
<feature type="domain" description="Nuclear receptor" evidence="11">
    <location>
        <begin position="36"/>
        <end position="112"/>
    </location>
</feature>
<dbReference type="PANTHER" id="PTHR45886">
    <property type="entry name" value="NUCLEAR HORMONE RECEPTOR FAMILY-RELATED-RELATED"/>
    <property type="match status" value="1"/>
</dbReference>
<dbReference type="CDD" id="cd06960">
    <property type="entry name" value="NR_DBD_HNF4A"/>
    <property type="match status" value="1"/>
</dbReference>
<dbReference type="AlphaFoldDB" id="O16388"/>
<keyword evidence="6" id="KW-0805">Transcription regulation</keyword>
<dbReference type="eggNOG" id="ENOG502TGPU">
    <property type="taxonomic scope" value="Eukaryota"/>
</dbReference>
<dbReference type="UCSC" id="C17E7.5">
    <property type="organism name" value="c. elegans"/>
</dbReference>
<keyword evidence="3" id="KW-0479">Metal-binding</keyword>
<dbReference type="PANTHER" id="PTHR45886:SF6">
    <property type="entry name" value="NUCLEAR HORMONE RECEPTOR FAMILY"/>
    <property type="match status" value="1"/>
</dbReference>
<evidence type="ECO:0000256" key="1">
    <source>
        <dbReference type="ARBA" id="ARBA00004123"/>
    </source>
</evidence>
<dbReference type="PROSITE" id="PS51030">
    <property type="entry name" value="NUCLEAR_REC_DBD_2"/>
    <property type="match status" value="1"/>
</dbReference>
<dbReference type="PaxDb" id="6239-C17E7.5"/>
<dbReference type="Proteomes" id="UP000001940">
    <property type="component" value="Chromosome V"/>
</dbReference>
<evidence type="ECO:0000259" key="11">
    <source>
        <dbReference type="PROSITE" id="PS51030"/>
    </source>
</evidence>
<evidence type="ECO:0000256" key="10">
    <source>
        <dbReference type="ARBA" id="ARBA00023242"/>
    </source>
</evidence>
<keyword evidence="5" id="KW-0862">Zinc</keyword>
<evidence type="ECO:0000313" key="13">
    <source>
        <dbReference type="EMBL" id="CCD64870.1"/>
    </source>
</evidence>
<keyword evidence="4" id="KW-0863">Zinc-finger</keyword>
<evidence type="ECO:0000256" key="3">
    <source>
        <dbReference type="ARBA" id="ARBA00022723"/>
    </source>
</evidence>
<keyword evidence="14" id="KW-1185">Reference proteome</keyword>
<organism evidence="13 14">
    <name type="scientific">Caenorhabditis elegans</name>
    <dbReference type="NCBI Taxonomy" id="6239"/>
    <lineage>
        <taxon>Eukaryota</taxon>
        <taxon>Metazoa</taxon>
        <taxon>Ecdysozoa</taxon>
        <taxon>Nematoda</taxon>
        <taxon>Chromadorea</taxon>
        <taxon>Rhabditida</taxon>
        <taxon>Rhabditina</taxon>
        <taxon>Rhabditomorpha</taxon>
        <taxon>Rhabditoidea</taxon>
        <taxon>Rhabditidae</taxon>
        <taxon>Peloderinae</taxon>
        <taxon>Caenorhabditis</taxon>
    </lineage>
</organism>
<dbReference type="GeneID" id="182730"/>
<dbReference type="InParanoid" id="O16388"/>
<dbReference type="CDD" id="cd06157">
    <property type="entry name" value="NR_LBD"/>
    <property type="match status" value="1"/>
</dbReference>
<dbReference type="SUPFAM" id="SSF48508">
    <property type="entry name" value="Nuclear receptor ligand-binding domain"/>
    <property type="match status" value="1"/>
</dbReference>